<accession>A0A1I3YIC9</accession>
<feature type="signal peptide" evidence="10">
    <location>
        <begin position="1"/>
        <end position="22"/>
    </location>
</feature>
<comment type="function">
    <text evidence="9">Part of the tripartite ATP-independent periplasmic (TRAP) transport system.</text>
</comment>
<keyword evidence="2 9" id="KW-0813">Transport</keyword>
<protein>
    <recommendedName>
        <fullName evidence="9">TRAP transporter small permease protein</fullName>
    </recommendedName>
</protein>
<comment type="subcellular location">
    <subcellularLocation>
        <location evidence="1 9">Cell inner membrane</location>
        <topology evidence="1 9">Multi-pass membrane protein</topology>
    </subcellularLocation>
</comment>
<evidence type="ECO:0000256" key="10">
    <source>
        <dbReference type="SAM" id="SignalP"/>
    </source>
</evidence>
<comment type="similarity">
    <text evidence="8 9">Belongs to the TRAP transporter small permease family.</text>
</comment>
<reference evidence="12 13" key="1">
    <citation type="submission" date="2016-10" db="EMBL/GenBank/DDBJ databases">
        <authorList>
            <person name="de Groot N.N."/>
        </authorList>
    </citation>
    <scope>NUCLEOTIDE SEQUENCE [LARGE SCALE GENOMIC DNA]</scope>
    <source>
        <strain evidence="12 13">DSM 19981</strain>
    </source>
</reference>
<evidence type="ECO:0000256" key="2">
    <source>
        <dbReference type="ARBA" id="ARBA00022448"/>
    </source>
</evidence>
<dbReference type="GO" id="GO:0005886">
    <property type="term" value="C:plasma membrane"/>
    <property type="evidence" value="ECO:0007669"/>
    <property type="project" value="UniProtKB-SubCell"/>
</dbReference>
<feature type="domain" description="Tripartite ATP-independent periplasmic transporters DctQ component" evidence="11">
    <location>
        <begin position="31"/>
        <end position="160"/>
    </location>
</feature>
<comment type="caution">
    <text evidence="9">Lacks conserved residue(s) required for the propagation of feature annotation.</text>
</comment>
<keyword evidence="6 9" id="KW-1133">Transmembrane helix</keyword>
<comment type="subunit">
    <text evidence="9">The complex comprises the extracytoplasmic solute receptor protein and the two transmembrane proteins.</text>
</comment>
<dbReference type="PANTHER" id="PTHR35011:SF10">
    <property type="entry name" value="TRAP TRANSPORTER SMALL PERMEASE PROTEIN"/>
    <property type="match status" value="1"/>
</dbReference>
<evidence type="ECO:0000256" key="9">
    <source>
        <dbReference type="RuleBase" id="RU369079"/>
    </source>
</evidence>
<keyword evidence="13" id="KW-1185">Reference proteome</keyword>
<evidence type="ECO:0000256" key="7">
    <source>
        <dbReference type="ARBA" id="ARBA00023136"/>
    </source>
</evidence>
<feature type="chain" id="PRO_5011784973" description="TRAP transporter small permease protein" evidence="10">
    <location>
        <begin position="23"/>
        <end position="177"/>
    </location>
</feature>
<dbReference type="InterPro" id="IPR055348">
    <property type="entry name" value="DctQ"/>
</dbReference>
<dbReference type="Proteomes" id="UP000199473">
    <property type="component" value="Unassembled WGS sequence"/>
</dbReference>
<dbReference type="AlphaFoldDB" id="A0A1I3YIC9"/>
<evidence type="ECO:0000256" key="6">
    <source>
        <dbReference type="ARBA" id="ARBA00022989"/>
    </source>
</evidence>
<feature type="transmembrane region" description="Helical" evidence="9">
    <location>
        <begin position="55"/>
        <end position="72"/>
    </location>
</feature>
<evidence type="ECO:0000256" key="5">
    <source>
        <dbReference type="ARBA" id="ARBA00022692"/>
    </source>
</evidence>
<evidence type="ECO:0000256" key="1">
    <source>
        <dbReference type="ARBA" id="ARBA00004429"/>
    </source>
</evidence>
<dbReference type="InterPro" id="IPR007387">
    <property type="entry name" value="TRAP_DctQ"/>
</dbReference>
<keyword evidence="5 9" id="KW-0812">Transmembrane</keyword>
<keyword evidence="10" id="KW-0732">Signal</keyword>
<evidence type="ECO:0000256" key="3">
    <source>
        <dbReference type="ARBA" id="ARBA00022475"/>
    </source>
</evidence>
<evidence type="ECO:0000259" key="11">
    <source>
        <dbReference type="Pfam" id="PF04290"/>
    </source>
</evidence>
<sequence length="177" mass="18625">MKPVTARLLIAIDMACALGAAAAAVSALALAALLIAEVIVTSFFAWSQPWAVEYSIYLQAVVMFGGAGWALRNGGHIRVQMGLSAMSPLALRVVDASVSAFSLGIVGFIAWALTSQAWRTFDLGSVSYYPMQTPVWIPQAALALAFILFALALVARLIRLGLGEDAEIPNTVGGTIE</sequence>
<dbReference type="STRING" id="1123062.SAMN02745775_1011307"/>
<feature type="transmembrane region" description="Helical" evidence="9">
    <location>
        <begin position="93"/>
        <end position="113"/>
    </location>
</feature>
<proteinExistence type="inferred from homology"/>
<dbReference type="GO" id="GO:0022857">
    <property type="term" value="F:transmembrane transporter activity"/>
    <property type="evidence" value="ECO:0007669"/>
    <property type="project" value="UniProtKB-UniRule"/>
</dbReference>
<dbReference type="PANTHER" id="PTHR35011">
    <property type="entry name" value="2,3-DIKETO-L-GULONATE TRAP TRANSPORTER SMALL PERMEASE PROTEIN YIAM"/>
    <property type="match status" value="1"/>
</dbReference>
<name>A0A1I3YIC9_9PROT</name>
<evidence type="ECO:0000313" key="13">
    <source>
        <dbReference type="Proteomes" id="UP000199473"/>
    </source>
</evidence>
<keyword evidence="3" id="KW-1003">Cell membrane</keyword>
<dbReference type="EMBL" id="FOSQ01000001">
    <property type="protein sequence ID" value="SFK31099.1"/>
    <property type="molecule type" value="Genomic_DNA"/>
</dbReference>
<dbReference type="RefSeq" id="WP_245761943.1">
    <property type="nucleotide sequence ID" value="NZ_FOSQ01000001.1"/>
</dbReference>
<dbReference type="Pfam" id="PF04290">
    <property type="entry name" value="DctQ"/>
    <property type="match status" value="1"/>
</dbReference>
<evidence type="ECO:0000256" key="8">
    <source>
        <dbReference type="ARBA" id="ARBA00038436"/>
    </source>
</evidence>
<keyword evidence="4 9" id="KW-0997">Cell inner membrane</keyword>
<feature type="transmembrane region" description="Helical" evidence="9">
    <location>
        <begin position="133"/>
        <end position="154"/>
    </location>
</feature>
<evidence type="ECO:0000313" key="12">
    <source>
        <dbReference type="EMBL" id="SFK31099.1"/>
    </source>
</evidence>
<gene>
    <name evidence="12" type="ORF">SAMN02745775_1011307</name>
</gene>
<organism evidence="12 13">
    <name type="scientific">Falsiroseomonas stagni DSM 19981</name>
    <dbReference type="NCBI Taxonomy" id="1123062"/>
    <lineage>
        <taxon>Bacteria</taxon>
        <taxon>Pseudomonadati</taxon>
        <taxon>Pseudomonadota</taxon>
        <taxon>Alphaproteobacteria</taxon>
        <taxon>Acetobacterales</taxon>
        <taxon>Roseomonadaceae</taxon>
        <taxon>Falsiroseomonas</taxon>
    </lineage>
</organism>
<evidence type="ECO:0000256" key="4">
    <source>
        <dbReference type="ARBA" id="ARBA00022519"/>
    </source>
</evidence>
<dbReference type="GO" id="GO:0015740">
    <property type="term" value="P:C4-dicarboxylate transport"/>
    <property type="evidence" value="ECO:0007669"/>
    <property type="project" value="TreeGrafter"/>
</dbReference>
<keyword evidence="7 9" id="KW-0472">Membrane</keyword>